<evidence type="ECO:0000313" key="2">
    <source>
        <dbReference type="Proteomes" id="UP000032142"/>
    </source>
</evidence>
<gene>
    <name evidence="1" type="ORF">F383_30260</name>
</gene>
<dbReference type="AlphaFoldDB" id="A0A0B0PFL4"/>
<name>A0A0B0PFL4_GOSAR</name>
<proteinExistence type="predicted"/>
<reference evidence="2" key="1">
    <citation type="submission" date="2014-09" db="EMBL/GenBank/DDBJ databases">
        <authorList>
            <person name="Mudge J."/>
            <person name="Ramaraj T."/>
            <person name="Lindquist I.E."/>
            <person name="Bharti A.K."/>
            <person name="Sundararajan A."/>
            <person name="Cameron C.T."/>
            <person name="Woodward J.E."/>
            <person name="May G.D."/>
            <person name="Brubaker C."/>
            <person name="Broadhvest J."/>
            <person name="Wilkins T.A."/>
        </authorList>
    </citation>
    <scope>NUCLEOTIDE SEQUENCE</scope>
    <source>
        <strain evidence="2">cv. AKA8401</strain>
    </source>
</reference>
<dbReference type="Proteomes" id="UP000032142">
    <property type="component" value="Unassembled WGS sequence"/>
</dbReference>
<accession>A0A0B0PFL4</accession>
<dbReference type="EMBL" id="KN426097">
    <property type="protein sequence ID" value="KHG23722.1"/>
    <property type="molecule type" value="Genomic_DNA"/>
</dbReference>
<organism evidence="1 2">
    <name type="scientific">Gossypium arboreum</name>
    <name type="common">Tree cotton</name>
    <name type="synonym">Gossypium nanking</name>
    <dbReference type="NCBI Taxonomy" id="29729"/>
    <lineage>
        <taxon>Eukaryota</taxon>
        <taxon>Viridiplantae</taxon>
        <taxon>Streptophyta</taxon>
        <taxon>Embryophyta</taxon>
        <taxon>Tracheophyta</taxon>
        <taxon>Spermatophyta</taxon>
        <taxon>Magnoliopsida</taxon>
        <taxon>eudicotyledons</taxon>
        <taxon>Gunneridae</taxon>
        <taxon>Pentapetalae</taxon>
        <taxon>rosids</taxon>
        <taxon>malvids</taxon>
        <taxon>Malvales</taxon>
        <taxon>Malvaceae</taxon>
        <taxon>Malvoideae</taxon>
        <taxon>Gossypium</taxon>
    </lineage>
</organism>
<keyword evidence="2" id="KW-1185">Reference proteome</keyword>
<evidence type="ECO:0000313" key="1">
    <source>
        <dbReference type="EMBL" id="KHG23722.1"/>
    </source>
</evidence>
<protein>
    <submittedName>
        <fullName evidence="1">Uncharacterized protein</fullName>
    </submittedName>
</protein>
<sequence>MPLSQTRSYSHTYTEVTYRCQCIKCGPTRIHISESHTDDNV</sequence>